<name>A0A0F7ZQV5_9HYPO</name>
<dbReference type="EMBL" id="KQ030872">
    <property type="protein sequence ID" value="KJZ68523.1"/>
    <property type="molecule type" value="Genomic_DNA"/>
</dbReference>
<proteinExistence type="predicted"/>
<evidence type="ECO:0000313" key="1">
    <source>
        <dbReference type="EMBL" id="KJZ68523.1"/>
    </source>
</evidence>
<dbReference type="Proteomes" id="UP000054481">
    <property type="component" value="Unassembled WGS sequence"/>
</dbReference>
<dbReference type="AlphaFoldDB" id="A0A0F7ZQV5"/>
<reference evidence="1 2" key="1">
    <citation type="journal article" date="2014" name="Genome Biol. Evol.">
        <title>Comparative genomics and transcriptomics analyses reveal divergent lifestyle features of nematode endoparasitic fungus Hirsutella minnesotensis.</title>
        <authorList>
            <person name="Lai Y."/>
            <person name="Liu K."/>
            <person name="Zhang X."/>
            <person name="Zhang X."/>
            <person name="Li K."/>
            <person name="Wang N."/>
            <person name="Shu C."/>
            <person name="Wu Y."/>
            <person name="Wang C."/>
            <person name="Bushley K.E."/>
            <person name="Xiang M."/>
            <person name="Liu X."/>
        </authorList>
    </citation>
    <scope>NUCLEOTIDE SEQUENCE [LARGE SCALE GENOMIC DNA]</scope>
    <source>
        <strain evidence="1 2">3608</strain>
    </source>
</reference>
<protein>
    <submittedName>
        <fullName evidence="1">Uncharacterized protein</fullName>
    </submittedName>
</protein>
<evidence type="ECO:0000313" key="2">
    <source>
        <dbReference type="Proteomes" id="UP000054481"/>
    </source>
</evidence>
<organism evidence="1 2">
    <name type="scientific">Hirsutella minnesotensis 3608</name>
    <dbReference type="NCBI Taxonomy" id="1043627"/>
    <lineage>
        <taxon>Eukaryota</taxon>
        <taxon>Fungi</taxon>
        <taxon>Dikarya</taxon>
        <taxon>Ascomycota</taxon>
        <taxon>Pezizomycotina</taxon>
        <taxon>Sordariomycetes</taxon>
        <taxon>Hypocreomycetidae</taxon>
        <taxon>Hypocreales</taxon>
        <taxon>Ophiocordycipitaceae</taxon>
        <taxon>Hirsutella</taxon>
    </lineage>
</organism>
<keyword evidence="2" id="KW-1185">Reference proteome</keyword>
<gene>
    <name evidence="1" type="ORF">HIM_12088</name>
</gene>
<accession>A0A0F7ZQV5</accession>
<sequence length="112" mass="12436">MDVTSCSGDQILREVATWYDLDAADFTFHDDQESAVAVVIYITQDENGQPIHDGGEVFFKDGGDEGIRTGIYADEGKQGVWLFSVPEGGLYVDNARVVFVKLKKKPKKKGYK</sequence>